<dbReference type="OrthoDB" id="8421013at2"/>
<dbReference type="EMBL" id="PDEA01000001">
    <property type="protein sequence ID" value="PEH88867.1"/>
    <property type="molecule type" value="Genomic_DNA"/>
</dbReference>
<dbReference type="InterPro" id="IPR019734">
    <property type="entry name" value="TPR_rpt"/>
</dbReference>
<dbReference type="GeneID" id="80800922"/>
<reference evidence="2" key="1">
    <citation type="submission" date="2017-09" db="EMBL/GenBank/DDBJ databases">
        <title>FDA dAtabase for Regulatory Grade micrObial Sequences (FDA-ARGOS): Supporting development and validation of Infectious Disease Dx tests.</title>
        <authorList>
            <person name="Minogue T."/>
            <person name="Wolcott M."/>
            <person name="Wasieloski L."/>
            <person name="Aguilar W."/>
            <person name="Moore D."/>
            <person name="Tallon L."/>
            <person name="Sadzewicz L."/>
            <person name="Ott S."/>
            <person name="Zhao X."/>
            <person name="Nagaraj S."/>
            <person name="Vavikolanu K."/>
            <person name="Aluvathingal J."/>
            <person name="Nadendla S."/>
            <person name="Sichtig H."/>
        </authorList>
    </citation>
    <scope>NUCLEOTIDE SEQUENCE [LARGE SCALE GENOMIC DNA]</scope>
    <source>
        <strain evidence="2">FDAARGOS_394</strain>
    </source>
</reference>
<keyword evidence="2" id="KW-1185">Reference proteome</keyword>
<dbReference type="Pfam" id="PF14559">
    <property type="entry name" value="TPR_19"/>
    <property type="match status" value="1"/>
</dbReference>
<protein>
    <submittedName>
        <fullName evidence="1">Uncharacterized protein</fullName>
    </submittedName>
</protein>
<sequence length="107" mass="11617">MNPMTQRLQALLDAGKETALLRYTLGKAALDDAQPATALEHLLRATTLDPHYSVAWKLLGKTQLALGDPAAARQAWEHGLACAQDKGDAQVVKELGVFLKRLDKQQG</sequence>
<dbReference type="Proteomes" id="UP000220246">
    <property type="component" value="Unassembled WGS sequence"/>
</dbReference>
<dbReference type="Gene3D" id="1.25.40.10">
    <property type="entry name" value="Tetratricopeptide repeat domain"/>
    <property type="match status" value="1"/>
</dbReference>
<gene>
    <name evidence="1" type="ORF">CRM82_09925</name>
</gene>
<dbReference type="RefSeq" id="WP_083520399.1">
    <property type="nucleotide sequence ID" value="NZ_DALZQJ010000017.1"/>
</dbReference>
<dbReference type="SMART" id="SM00028">
    <property type="entry name" value="TPR"/>
    <property type="match status" value="2"/>
</dbReference>
<organism evidence="1 2">
    <name type="scientific">Comamonas terrigena</name>
    <dbReference type="NCBI Taxonomy" id="32013"/>
    <lineage>
        <taxon>Bacteria</taxon>
        <taxon>Pseudomonadati</taxon>
        <taxon>Pseudomonadota</taxon>
        <taxon>Betaproteobacteria</taxon>
        <taxon>Burkholderiales</taxon>
        <taxon>Comamonadaceae</taxon>
        <taxon>Comamonas</taxon>
    </lineage>
</organism>
<dbReference type="SUPFAM" id="SSF48452">
    <property type="entry name" value="TPR-like"/>
    <property type="match status" value="1"/>
</dbReference>
<name>A0A2A7UUE1_COMTR</name>
<evidence type="ECO:0000313" key="1">
    <source>
        <dbReference type="EMBL" id="PEH88867.1"/>
    </source>
</evidence>
<proteinExistence type="predicted"/>
<accession>A0A2A7UUE1</accession>
<dbReference type="AlphaFoldDB" id="A0A2A7UUE1"/>
<comment type="caution">
    <text evidence="1">The sequence shown here is derived from an EMBL/GenBank/DDBJ whole genome shotgun (WGS) entry which is preliminary data.</text>
</comment>
<evidence type="ECO:0000313" key="2">
    <source>
        <dbReference type="Proteomes" id="UP000220246"/>
    </source>
</evidence>
<dbReference type="InterPro" id="IPR011990">
    <property type="entry name" value="TPR-like_helical_dom_sf"/>
</dbReference>
<dbReference type="STRING" id="1219032.GCA_001515545_01721"/>